<evidence type="ECO:0000259" key="3">
    <source>
        <dbReference type="PROSITE" id="PS50126"/>
    </source>
</evidence>
<dbReference type="PROSITE" id="PS51192">
    <property type="entry name" value="HELICASE_ATP_BIND_1"/>
    <property type="match status" value="1"/>
</dbReference>
<dbReference type="GO" id="GO:0006364">
    <property type="term" value="P:rRNA processing"/>
    <property type="evidence" value="ECO:0007669"/>
    <property type="project" value="InterPro"/>
</dbReference>
<evidence type="ECO:0000256" key="1">
    <source>
        <dbReference type="ARBA" id="ARBA00023187"/>
    </source>
</evidence>
<feature type="domain" description="Helicase ATP-binding" evidence="4">
    <location>
        <begin position="1"/>
        <end position="125"/>
    </location>
</feature>
<accession>A0A9Q1QNB5</accession>
<keyword evidence="2" id="KW-0812">Transmembrane</keyword>
<evidence type="ECO:0000313" key="6">
    <source>
        <dbReference type="Proteomes" id="UP001153076"/>
    </source>
</evidence>
<dbReference type="Gene3D" id="2.40.50.140">
    <property type="entry name" value="Nucleic acid-binding proteins"/>
    <property type="match status" value="1"/>
</dbReference>
<dbReference type="InterPro" id="IPR014001">
    <property type="entry name" value="Helicase_ATP-bd"/>
</dbReference>
<keyword evidence="6" id="KW-1185">Reference proteome</keyword>
<dbReference type="AlphaFoldDB" id="A0A9Q1QNB5"/>
<comment type="caution">
    <text evidence="5">The sequence shown here is derived from an EMBL/GenBank/DDBJ whole genome shotgun (WGS) entry which is preliminary data.</text>
</comment>
<dbReference type="GO" id="GO:0032040">
    <property type="term" value="C:small-subunit processome"/>
    <property type="evidence" value="ECO:0007669"/>
    <property type="project" value="TreeGrafter"/>
</dbReference>
<dbReference type="SUPFAM" id="SSF50249">
    <property type="entry name" value="Nucleic acid-binding proteins"/>
    <property type="match status" value="1"/>
</dbReference>
<dbReference type="OrthoDB" id="409977at2759"/>
<dbReference type="GO" id="GO:0008380">
    <property type="term" value="P:RNA splicing"/>
    <property type="evidence" value="ECO:0007669"/>
    <property type="project" value="UniProtKB-KW"/>
</dbReference>
<dbReference type="Gene3D" id="3.40.50.300">
    <property type="entry name" value="P-loop containing nucleotide triphosphate hydrolases"/>
    <property type="match status" value="1"/>
</dbReference>
<reference evidence="5" key="1">
    <citation type="submission" date="2022-04" db="EMBL/GenBank/DDBJ databases">
        <title>Carnegiea gigantea Genome sequencing and assembly v2.</title>
        <authorList>
            <person name="Copetti D."/>
            <person name="Sanderson M.J."/>
            <person name="Burquez A."/>
            <person name="Wojciechowski M.F."/>
        </authorList>
    </citation>
    <scope>NUCLEOTIDE SEQUENCE</scope>
    <source>
        <strain evidence="5">SGP5-SGP5p</strain>
        <tissue evidence="5">Aerial part</tissue>
    </source>
</reference>
<keyword evidence="2" id="KW-0472">Membrane</keyword>
<dbReference type="Pfam" id="PF00270">
    <property type="entry name" value="DEAD"/>
    <property type="match status" value="1"/>
</dbReference>
<name>A0A9Q1QNB5_9CARY</name>
<protein>
    <submittedName>
        <fullName evidence="5">Uncharacterized protein</fullName>
    </submittedName>
</protein>
<evidence type="ECO:0000256" key="2">
    <source>
        <dbReference type="SAM" id="Phobius"/>
    </source>
</evidence>
<evidence type="ECO:0000313" key="5">
    <source>
        <dbReference type="EMBL" id="KAJ8448109.1"/>
    </source>
</evidence>
<dbReference type="PANTHER" id="PTHR23270">
    <property type="entry name" value="PROGRAMMED CELL DEATH PROTEIN 11 PRE-RRNA PROCESSING PROTEIN RRP5"/>
    <property type="match status" value="1"/>
</dbReference>
<gene>
    <name evidence="5" type="ORF">Cgig2_031833</name>
</gene>
<dbReference type="GO" id="GO:0005524">
    <property type="term" value="F:ATP binding"/>
    <property type="evidence" value="ECO:0007669"/>
    <property type="project" value="InterPro"/>
</dbReference>
<dbReference type="InterPro" id="IPR045209">
    <property type="entry name" value="Rrp5"/>
</dbReference>
<organism evidence="5 6">
    <name type="scientific">Carnegiea gigantea</name>
    <dbReference type="NCBI Taxonomy" id="171969"/>
    <lineage>
        <taxon>Eukaryota</taxon>
        <taxon>Viridiplantae</taxon>
        <taxon>Streptophyta</taxon>
        <taxon>Embryophyta</taxon>
        <taxon>Tracheophyta</taxon>
        <taxon>Spermatophyta</taxon>
        <taxon>Magnoliopsida</taxon>
        <taxon>eudicotyledons</taxon>
        <taxon>Gunneridae</taxon>
        <taxon>Pentapetalae</taxon>
        <taxon>Caryophyllales</taxon>
        <taxon>Cactineae</taxon>
        <taxon>Cactaceae</taxon>
        <taxon>Cactoideae</taxon>
        <taxon>Echinocereeae</taxon>
        <taxon>Carnegiea</taxon>
    </lineage>
</organism>
<evidence type="ECO:0000259" key="4">
    <source>
        <dbReference type="PROSITE" id="PS51192"/>
    </source>
</evidence>
<keyword evidence="1" id="KW-0508">mRNA splicing</keyword>
<keyword evidence="2" id="KW-1133">Transmembrane helix</keyword>
<dbReference type="EMBL" id="JAKOGI010000032">
    <property type="protein sequence ID" value="KAJ8448109.1"/>
    <property type="molecule type" value="Genomic_DNA"/>
</dbReference>
<dbReference type="InterPro" id="IPR027417">
    <property type="entry name" value="P-loop_NTPase"/>
</dbReference>
<dbReference type="InterPro" id="IPR011545">
    <property type="entry name" value="DEAD/DEAH_box_helicase_dom"/>
</dbReference>
<proteinExistence type="predicted"/>
<feature type="domain" description="S1 motif" evidence="3">
    <location>
        <begin position="235"/>
        <end position="313"/>
    </location>
</feature>
<dbReference type="SUPFAM" id="SSF52540">
    <property type="entry name" value="P-loop containing nucleoside triphosphate hydrolases"/>
    <property type="match status" value="1"/>
</dbReference>
<dbReference type="PROSITE" id="PS50126">
    <property type="entry name" value="S1"/>
    <property type="match status" value="1"/>
</dbReference>
<keyword evidence="1" id="KW-0507">mRNA processing</keyword>
<dbReference type="Proteomes" id="UP001153076">
    <property type="component" value="Unassembled WGS sequence"/>
</dbReference>
<dbReference type="PANTHER" id="PTHR23270:SF10">
    <property type="entry name" value="PROTEIN RRP5 HOMOLOG"/>
    <property type="match status" value="1"/>
</dbReference>
<dbReference type="InterPro" id="IPR003029">
    <property type="entry name" value="S1_domain"/>
</dbReference>
<sequence length="367" mass="40641">MAASNKENLKMKSREEVQNKVSMLQLLLCLSNLMMTSAIFFELRELERGVDILLATPGRVVDLLVRARVSLQMVKYCALDEADRMLDMGFEPQIRKIVEQTDMPAQGVRQTMVFSATFPKEIQNISPGMKLWGLIAEVNEKDLAVRLPGGLRQLVCCIVLQVDDDKKETGKRKVWLCLRLSLLHKSYSLDAVQEGMIGAELVFRVLGCKSKRIIVTHKKTLVSSVPICKADATEGLITRGWITSIENQGCFLRFYNGVQGFAPRFLSSRPVALSELGLDPGCDTSSGYHVGQVVKCRVTNSVPASGRVNLSLIISPAKVSEDDMVKLGSVVSGVIELVMPNAVHLHVNVKGRFSVSIWQITRVLLLN</sequence>
<dbReference type="InterPro" id="IPR012340">
    <property type="entry name" value="NA-bd_OB-fold"/>
</dbReference>
<feature type="transmembrane region" description="Helical" evidence="2">
    <location>
        <begin position="21"/>
        <end position="41"/>
    </location>
</feature>
<dbReference type="SMART" id="SM00316">
    <property type="entry name" value="S1"/>
    <property type="match status" value="1"/>
</dbReference>
<dbReference type="GO" id="GO:0003723">
    <property type="term" value="F:RNA binding"/>
    <property type="evidence" value="ECO:0007669"/>
    <property type="project" value="TreeGrafter"/>
</dbReference>